<reference evidence="2" key="1">
    <citation type="submission" date="2022-11" db="EMBL/GenBank/DDBJ databases">
        <title>Centuries of genome instability and evolution in soft-shell clam transmissible cancer (bioRxiv).</title>
        <authorList>
            <person name="Hart S.F.M."/>
            <person name="Yonemitsu M.A."/>
            <person name="Giersch R.M."/>
            <person name="Beal B.F."/>
            <person name="Arriagada G."/>
            <person name="Davis B.W."/>
            <person name="Ostrander E.A."/>
            <person name="Goff S.P."/>
            <person name="Metzger M.J."/>
        </authorList>
    </citation>
    <scope>NUCLEOTIDE SEQUENCE</scope>
    <source>
        <strain evidence="2">MELC-2E11</strain>
        <tissue evidence="2">Siphon/mantle</tissue>
    </source>
</reference>
<organism evidence="2 3">
    <name type="scientific">Mya arenaria</name>
    <name type="common">Soft-shell clam</name>
    <dbReference type="NCBI Taxonomy" id="6604"/>
    <lineage>
        <taxon>Eukaryota</taxon>
        <taxon>Metazoa</taxon>
        <taxon>Spiralia</taxon>
        <taxon>Lophotrochozoa</taxon>
        <taxon>Mollusca</taxon>
        <taxon>Bivalvia</taxon>
        <taxon>Autobranchia</taxon>
        <taxon>Heteroconchia</taxon>
        <taxon>Euheterodonta</taxon>
        <taxon>Imparidentia</taxon>
        <taxon>Neoheterodontei</taxon>
        <taxon>Myida</taxon>
        <taxon>Myoidea</taxon>
        <taxon>Myidae</taxon>
        <taxon>Mya</taxon>
    </lineage>
</organism>
<dbReference type="CDD" id="cd18186">
    <property type="entry name" value="BTB_POZ_ZBTB_KLHL-like"/>
    <property type="match status" value="1"/>
</dbReference>
<evidence type="ECO:0000313" key="2">
    <source>
        <dbReference type="EMBL" id="WAR29018.1"/>
    </source>
</evidence>
<gene>
    <name evidence="2" type="ORF">MAR_002586</name>
</gene>
<accession>A0ABY7G738</accession>
<dbReference type="EMBL" id="CP111027">
    <property type="protein sequence ID" value="WAR29018.1"/>
    <property type="molecule type" value="Genomic_DNA"/>
</dbReference>
<dbReference type="InterPro" id="IPR011333">
    <property type="entry name" value="SKP1/BTB/POZ_sf"/>
</dbReference>
<proteinExistence type="predicted"/>
<evidence type="ECO:0000259" key="1">
    <source>
        <dbReference type="PROSITE" id="PS50097"/>
    </source>
</evidence>
<dbReference type="SUPFAM" id="SSF54695">
    <property type="entry name" value="POZ domain"/>
    <property type="match status" value="1"/>
</dbReference>
<keyword evidence="3" id="KW-1185">Reference proteome</keyword>
<dbReference type="Proteomes" id="UP001164746">
    <property type="component" value="Chromosome 16"/>
</dbReference>
<dbReference type="PROSITE" id="PS50097">
    <property type="entry name" value="BTB"/>
    <property type="match status" value="1"/>
</dbReference>
<dbReference type="SMART" id="SM00225">
    <property type="entry name" value="BTB"/>
    <property type="match status" value="1"/>
</dbReference>
<dbReference type="InterPro" id="IPR000210">
    <property type="entry name" value="BTB/POZ_dom"/>
</dbReference>
<sequence length="130" mass="14686">MNDDEANGDVQFIKAHKMILASRNTVFEAMLFGPAADKVDIIQISTFSYELMDLLLKYLYSEKTHITESTARPMFEMAYFYQVPALINLCSQYIQSIFRDDSVCGILELALLYGNVGLRNAASIISIKMP</sequence>
<protein>
    <submittedName>
        <fullName evidence="2">BTB6B-like protein</fullName>
    </submittedName>
</protein>
<dbReference type="PANTHER" id="PTHR45774">
    <property type="entry name" value="BTB/POZ DOMAIN-CONTAINING"/>
    <property type="match status" value="1"/>
</dbReference>
<feature type="domain" description="BTB" evidence="1">
    <location>
        <begin position="1"/>
        <end position="68"/>
    </location>
</feature>
<dbReference type="Pfam" id="PF00651">
    <property type="entry name" value="BTB"/>
    <property type="match status" value="1"/>
</dbReference>
<evidence type="ECO:0000313" key="3">
    <source>
        <dbReference type="Proteomes" id="UP001164746"/>
    </source>
</evidence>
<name>A0ABY7G738_MYAAR</name>
<dbReference type="PANTHER" id="PTHR45774:SF4">
    <property type="entry name" value="AXUNDEAD, ISOFORM F"/>
    <property type="match status" value="1"/>
</dbReference>
<dbReference type="Gene3D" id="3.30.710.10">
    <property type="entry name" value="Potassium Channel Kv1.1, Chain A"/>
    <property type="match status" value="1"/>
</dbReference>